<evidence type="ECO:0000313" key="10">
    <source>
        <dbReference type="EMBL" id="KAG9490701.1"/>
    </source>
</evidence>
<evidence type="ECO:0000256" key="4">
    <source>
        <dbReference type="ARBA" id="ARBA00022692"/>
    </source>
</evidence>
<feature type="transmembrane region" description="Helical" evidence="9">
    <location>
        <begin position="83"/>
        <end position="103"/>
    </location>
</feature>
<dbReference type="EMBL" id="WNTK01000002">
    <property type="protein sequence ID" value="KAG9490701.1"/>
    <property type="molecule type" value="Genomic_DNA"/>
</dbReference>
<dbReference type="Pfam" id="PF06387">
    <property type="entry name" value="Calcyon"/>
    <property type="match status" value="1"/>
</dbReference>
<evidence type="ECO:0000256" key="7">
    <source>
        <dbReference type="ARBA" id="ARBA00023329"/>
    </source>
</evidence>
<dbReference type="PANTHER" id="PTHR28546">
    <property type="entry name" value="NEURONAL VESICLE TRAFFICKING-ASSOCIATED PROTEIN 2-RELATED"/>
    <property type="match status" value="1"/>
</dbReference>
<evidence type="ECO:0000256" key="9">
    <source>
        <dbReference type="SAM" id="Phobius"/>
    </source>
</evidence>
<comment type="caution">
    <text evidence="10">The sequence shown here is derived from an EMBL/GenBank/DDBJ whole genome shotgun (WGS) entry which is preliminary data.</text>
</comment>
<dbReference type="AlphaFoldDB" id="A0A8J6KFW3"/>
<dbReference type="InterPro" id="IPR009431">
    <property type="entry name" value="NSG"/>
</dbReference>
<evidence type="ECO:0008006" key="12">
    <source>
        <dbReference type="Google" id="ProtNLM"/>
    </source>
</evidence>
<protein>
    <recommendedName>
        <fullName evidence="12">Neuron-specific protein family member 2</fullName>
    </recommendedName>
</protein>
<comment type="subcellular location">
    <subcellularLocation>
        <location evidence="1">Cytoplasmic vesicle membrane</location>
    </subcellularLocation>
    <subcellularLocation>
        <location evidence="2">Membrane</location>
        <topology evidence="2">Single-pass membrane protein</topology>
    </subcellularLocation>
</comment>
<dbReference type="GO" id="GO:0030659">
    <property type="term" value="C:cytoplasmic vesicle membrane"/>
    <property type="evidence" value="ECO:0007669"/>
    <property type="project" value="UniProtKB-SubCell"/>
</dbReference>
<feature type="region of interest" description="Disordered" evidence="8">
    <location>
        <begin position="160"/>
        <end position="182"/>
    </location>
</feature>
<dbReference type="GO" id="GO:0032051">
    <property type="term" value="F:clathrin light chain binding"/>
    <property type="evidence" value="ECO:0007669"/>
    <property type="project" value="InterPro"/>
</dbReference>
<accession>A0A8J6KFW3</accession>
<evidence type="ECO:0000256" key="6">
    <source>
        <dbReference type="ARBA" id="ARBA00023136"/>
    </source>
</evidence>
<dbReference type="Proteomes" id="UP000770717">
    <property type="component" value="Unassembled WGS sequence"/>
</dbReference>
<feature type="compositionally biased region" description="Basic and acidic residues" evidence="8">
    <location>
        <begin position="172"/>
        <end position="182"/>
    </location>
</feature>
<evidence type="ECO:0000256" key="3">
    <source>
        <dbReference type="ARBA" id="ARBA00007767"/>
    </source>
</evidence>
<dbReference type="GO" id="GO:0005768">
    <property type="term" value="C:endosome"/>
    <property type="evidence" value="ECO:0007669"/>
    <property type="project" value="TreeGrafter"/>
</dbReference>
<dbReference type="OrthoDB" id="8924576at2759"/>
<dbReference type="PANTHER" id="PTHR28546:SF2">
    <property type="entry name" value="NEURONAL VESICLE TRAFFICKING-ASSOCIATED PROTEIN 2"/>
    <property type="match status" value="1"/>
</dbReference>
<organism evidence="10 11">
    <name type="scientific">Eleutherodactylus coqui</name>
    <name type="common">Puerto Rican coqui</name>
    <dbReference type="NCBI Taxonomy" id="57060"/>
    <lineage>
        <taxon>Eukaryota</taxon>
        <taxon>Metazoa</taxon>
        <taxon>Chordata</taxon>
        <taxon>Craniata</taxon>
        <taxon>Vertebrata</taxon>
        <taxon>Euteleostomi</taxon>
        <taxon>Amphibia</taxon>
        <taxon>Batrachia</taxon>
        <taxon>Anura</taxon>
        <taxon>Neobatrachia</taxon>
        <taxon>Hyloidea</taxon>
        <taxon>Eleutherodactylidae</taxon>
        <taxon>Eleutherodactylinae</taxon>
        <taxon>Eleutherodactylus</taxon>
        <taxon>Eleutherodactylus</taxon>
    </lineage>
</organism>
<evidence type="ECO:0000313" key="11">
    <source>
        <dbReference type="Proteomes" id="UP000770717"/>
    </source>
</evidence>
<dbReference type="GO" id="GO:0048268">
    <property type="term" value="P:clathrin coat assembly"/>
    <property type="evidence" value="ECO:0007669"/>
    <property type="project" value="InterPro"/>
</dbReference>
<keyword evidence="6 9" id="KW-0472">Membrane</keyword>
<dbReference type="PIRSF" id="PIRSF002383">
    <property type="entry name" value="Calcyon"/>
    <property type="match status" value="1"/>
</dbReference>
<keyword evidence="7" id="KW-0968">Cytoplasmic vesicle</keyword>
<proteinExistence type="inferred from homology"/>
<gene>
    <name evidence="10" type="ORF">GDO78_006165</name>
</gene>
<evidence type="ECO:0000256" key="8">
    <source>
        <dbReference type="SAM" id="MobiDB-lite"/>
    </source>
</evidence>
<reference evidence="10" key="1">
    <citation type="thesis" date="2020" institute="ProQuest LLC" country="789 East Eisenhower Parkway, Ann Arbor, MI, USA">
        <title>Comparative Genomics and Chromosome Evolution.</title>
        <authorList>
            <person name="Mudd A.B."/>
        </authorList>
    </citation>
    <scope>NUCLEOTIDE SEQUENCE</scope>
    <source>
        <strain evidence="10">HN-11 Male</strain>
        <tissue evidence="10">Kidney and liver</tissue>
    </source>
</reference>
<dbReference type="EMBL" id="WNTK01000002">
    <property type="protein sequence ID" value="KAG9490700.1"/>
    <property type="molecule type" value="Genomic_DNA"/>
</dbReference>
<evidence type="ECO:0000256" key="5">
    <source>
        <dbReference type="ARBA" id="ARBA00022989"/>
    </source>
</evidence>
<feature type="region of interest" description="Disordered" evidence="8">
    <location>
        <begin position="1"/>
        <end position="24"/>
    </location>
</feature>
<dbReference type="GO" id="GO:0016197">
    <property type="term" value="P:endosomal transport"/>
    <property type="evidence" value="ECO:0007669"/>
    <property type="project" value="TreeGrafter"/>
</dbReference>
<keyword evidence="11" id="KW-1185">Reference proteome</keyword>
<evidence type="ECO:0000256" key="1">
    <source>
        <dbReference type="ARBA" id="ARBA00004156"/>
    </source>
</evidence>
<feature type="compositionally biased region" description="Polar residues" evidence="8">
    <location>
        <begin position="1"/>
        <end position="10"/>
    </location>
</feature>
<keyword evidence="5 9" id="KW-1133">Transmembrane helix</keyword>
<feature type="compositionally biased region" description="Polar residues" evidence="8">
    <location>
        <begin position="160"/>
        <end position="171"/>
    </location>
</feature>
<sequence length="182" mass="20320">MVKLGSNLSDKTSKEPSGEDGFQTVPLITPLDVNHLQFSAPEKVVVKTRTEYQSEQKNKKIRVPKIAEFTVSFTDGVTERLKVTILISLALAFLACIVFLVVYKAFTYDHSCPDGFIYKHKRCIPSSLDAYYSAQDSNSRGRFYTVISHYSMAKQTSSRSVSPWLSSGSINHDTKASKTEGH</sequence>
<evidence type="ECO:0000256" key="2">
    <source>
        <dbReference type="ARBA" id="ARBA00004167"/>
    </source>
</evidence>
<name>A0A8J6KFW3_ELECQ</name>
<comment type="similarity">
    <text evidence="3">Belongs to the NSG family.</text>
</comment>
<keyword evidence="4 9" id="KW-0812">Transmembrane</keyword>